<feature type="domain" description="NOMO third transthyretin-like" evidence="15">
    <location>
        <begin position="211"/>
        <end position="316"/>
    </location>
</feature>
<reference evidence="17" key="2">
    <citation type="submission" date="2022-06" db="UniProtKB">
        <authorList>
            <consortium name="EnsemblMetazoa"/>
        </authorList>
    </citation>
    <scope>IDENTIFICATION</scope>
    <source>
        <strain evidence="17">p50T (Dazao)</strain>
    </source>
</reference>
<dbReference type="Proteomes" id="UP000005204">
    <property type="component" value="Unassembled WGS sequence"/>
</dbReference>
<proteinExistence type="predicted"/>
<evidence type="ECO:0000259" key="11">
    <source>
        <dbReference type="Pfam" id="PF22902"/>
    </source>
</evidence>
<evidence type="ECO:0000259" key="14">
    <source>
        <dbReference type="Pfam" id="PF23192"/>
    </source>
</evidence>
<protein>
    <recommendedName>
        <fullName evidence="19">Nodal modulator 1</fullName>
    </recommendedName>
</protein>
<dbReference type="Pfam" id="PF23193">
    <property type="entry name" value="NOMO_3rd"/>
    <property type="match status" value="1"/>
</dbReference>
<evidence type="ECO:0000259" key="12">
    <source>
        <dbReference type="Pfam" id="PF22904"/>
    </source>
</evidence>
<dbReference type="KEGG" id="bmor:101741575"/>
<feature type="domain" description="NOMO-like ninth beta-sandwich" evidence="11">
    <location>
        <begin position="738"/>
        <end position="798"/>
    </location>
</feature>
<dbReference type="Pfam" id="PF22902">
    <property type="entry name" value="NOMO1-like_9th"/>
    <property type="match status" value="1"/>
</dbReference>
<comment type="subcellular location">
    <subcellularLocation>
        <location evidence="1">Endoplasmic reticulum membrane</location>
        <topology evidence="1">Single-pass type I membrane protein</topology>
    </subcellularLocation>
</comment>
<dbReference type="RefSeq" id="XP_037866957.1">
    <property type="nucleotide sequence ID" value="XM_038011029.1"/>
</dbReference>
<feature type="domain" description="NOMO C-terminal transthyretin-like" evidence="14">
    <location>
        <begin position="1046"/>
        <end position="1096"/>
    </location>
</feature>
<evidence type="ECO:0000259" key="10">
    <source>
        <dbReference type="Pfam" id="PF22898"/>
    </source>
</evidence>
<dbReference type="Pfam" id="PF22898">
    <property type="entry name" value="NOMO1-like_1st"/>
    <property type="match status" value="1"/>
</dbReference>
<evidence type="ECO:0008006" key="19">
    <source>
        <dbReference type="Google" id="ProtNLM"/>
    </source>
</evidence>
<dbReference type="InterPro" id="IPR013784">
    <property type="entry name" value="Carb-bd-like_fold"/>
</dbReference>
<evidence type="ECO:0000256" key="8">
    <source>
        <dbReference type="SAM" id="Phobius"/>
    </source>
</evidence>
<evidence type="ECO:0000259" key="16">
    <source>
        <dbReference type="Pfam" id="PF23194"/>
    </source>
</evidence>
<keyword evidence="3 9" id="KW-0732">Signal</keyword>
<dbReference type="SUPFAM" id="SSF49452">
    <property type="entry name" value="Starch-binding domain-like"/>
    <property type="match status" value="2"/>
</dbReference>
<dbReference type="SUPFAM" id="SSF49478">
    <property type="entry name" value="Cna protein B-type domain"/>
    <property type="match status" value="1"/>
</dbReference>
<dbReference type="GO" id="GO:0030246">
    <property type="term" value="F:carbohydrate binding"/>
    <property type="evidence" value="ECO:0007669"/>
    <property type="project" value="InterPro"/>
</dbReference>
<dbReference type="Gene3D" id="2.60.40.1120">
    <property type="entry name" value="Carboxypeptidase-like, regulatory domain"/>
    <property type="match status" value="1"/>
</dbReference>
<dbReference type="InterPro" id="IPR056191">
    <property type="entry name" value="NOMO_12th"/>
</dbReference>
<evidence type="ECO:0000256" key="2">
    <source>
        <dbReference type="ARBA" id="ARBA00022692"/>
    </source>
</evidence>
<keyword evidence="2 8" id="KW-0812">Transmembrane</keyword>
<dbReference type="GO" id="GO:0005789">
    <property type="term" value="C:endoplasmic reticulum membrane"/>
    <property type="evidence" value="ECO:0007669"/>
    <property type="project" value="UniProtKB-SubCell"/>
</dbReference>
<dbReference type="EnsemblMetazoa" id="XM_038011029.1">
    <property type="protein sequence ID" value="XP_037866957.1"/>
    <property type="gene ID" value="LOC101741575"/>
</dbReference>
<evidence type="ECO:0000256" key="3">
    <source>
        <dbReference type="ARBA" id="ARBA00022729"/>
    </source>
</evidence>
<dbReference type="InterPro" id="IPR055074">
    <property type="entry name" value="NOMO1-3_2nd"/>
</dbReference>
<feature type="transmembrane region" description="Helical" evidence="8">
    <location>
        <begin position="1111"/>
        <end position="1129"/>
    </location>
</feature>
<evidence type="ECO:0000256" key="7">
    <source>
        <dbReference type="SAM" id="MobiDB-lite"/>
    </source>
</evidence>
<dbReference type="InterPro" id="IPR055075">
    <property type="entry name" value="NOMO-like_N"/>
</dbReference>
<dbReference type="Pfam" id="PF22904">
    <property type="entry name" value="NOMO1-like_2nd"/>
    <property type="match status" value="1"/>
</dbReference>
<evidence type="ECO:0000256" key="9">
    <source>
        <dbReference type="SAM" id="SignalP"/>
    </source>
</evidence>
<dbReference type="PANTHER" id="PTHR23303:SF14">
    <property type="entry name" value="BOS COMPLEX SUBUNIT NOMO1-RELATED"/>
    <property type="match status" value="1"/>
</dbReference>
<evidence type="ECO:0000313" key="17">
    <source>
        <dbReference type="EnsemblMetazoa" id="XP_037866957.1"/>
    </source>
</evidence>
<dbReference type="InterPro" id="IPR051417">
    <property type="entry name" value="SDr/BOS_complex"/>
</dbReference>
<evidence type="ECO:0000256" key="1">
    <source>
        <dbReference type="ARBA" id="ARBA00004115"/>
    </source>
</evidence>
<organism evidence="17 18">
    <name type="scientific">Bombyx mori</name>
    <name type="common">Silk moth</name>
    <dbReference type="NCBI Taxonomy" id="7091"/>
    <lineage>
        <taxon>Eukaryota</taxon>
        <taxon>Metazoa</taxon>
        <taxon>Ecdysozoa</taxon>
        <taxon>Arthropoda</taxon>
        <taxon>Hexapoda</taxon>
        <taxon>Insecta</taxon>
        <taxon>Pterygota</taxon>
        <taxon>Neoptera</taxon>
        <taxon>Endopterygota</taxon>
        <taxon>Lepidoptera</taxon>
        <taxon>Glossata</taxon>
        <taxon>Ditrysia</taxon>
        <taxon>Bombycoidea</taxon>
        <taxon>Bombycidae</taxon>
        <taxon>Bombycinae</taxon>
        <taxon>Bombyx</taxon>
    </lineage>
</organism>
<dbReference type="SUPFAM" id="SSF117074">
    <property type="entry name" value="Hypothetical protein PA1324"/>
    <property type="match status" value="1"/>
</dbReference>
<feature type="chain" id="PRO_5035749153" description="Nodal modulator 1" evidence="9">
    <location>
        <begin position="27"/>
        <end position="1151"/>
    </location>
</feature>
<keyword evidence="4" id="KW-0256">Endoplasmic reticulum</keyword>
<evidence type="ECO:0000256" key="5">
    <source>
        <dbReference type="ARBA" id="ARBA00022989"/>
    </source>
</evidence>
<dbReference type="Pfam" id="PF23194">
    <property type="entry name" value="NOMO_5th"/>
    <property type="match status" value="1"/>
</dbReference>
<evidence type="ECO:0000259" key="15">
    <source>
        <dbReference type="Pfam" id="PF23193"/>
    </source>
</evidence>
<evidence type="ECO:0000256" key="4">
    <source>
        <dbReference type="ARBA" id="ARBA00022824"/>
    </source>
</evidence>
<evidence type="ECO:0000313" key="18">
    <source>
        <dbReference type="Proteomes" id="UP000005204"/>
    </source>
</evidence>
<name>A0A8R2LWA9_BOMMO</name>
<dbReference type="Pfam" id="PF23192">
    <property type="entry name" value="NOMO_12th"/>
    <property type="match status" value="1"/>
</dbReference>
<feature type="region of interest" description="Disordered" evidence="7">
    <location>
        <begin position="670"/>
        <end position="689"/>
    </location>
</feature>
<dbReference type="AlphaFoldDB" id="A0A8R2LWA9"/>
<keyword evidence="18" id="KW-1185">Reference proteome</keyword>
<evidence type="ECO:0000256" key="6">
    <source>
        <dbReference type="ARBA" id="ARBA00023136"/>
    </source>
</evidence>
<reference evidence="18" key="1">
    <citation type="journal article" date="2008" name="Insect Biochem. Mol. Biol.">
        <title>The genome of a lepidopteran model insect, the silkworm Bombyx mori.</title>
        <authorList>
            <consortium name="International Silkworm Genome Consortium"/>
        </authorList>
    </citation>
    <scope>NUCLEOTIDE SEQUENCE [LARGE SCALE GENOMIC DNA]</scope>
    <source>
        <strain evidence="18">p50T</strain>
    </source>
</reference>
<feature type="domain" description="NOMO second beta-sandwich" evidence="12">
    <location>
        <begin position="119"/>
        <end position="200"/>
    </location>
</feature>
<feature type="domain" description="NOMO seventh transthyretin-like" evidence="13">
    <location>
        <begin position="576"/>
        <end position="644"/>
    </location>
</feature>
<dbReference type="InterPro" id="IPR056319">
    <property type="entry name" value="NOMO_7th"/>
</dbReference>
<dbReference type="PANTHER" id="PTHR23303">
    <property type="entry name" value="CARBOXYPEPTIDASE REGULATORY REGION-CONTAINING"/>
    <property type="match status" value="1"/>
</dbReference>
<dbReference type="Gene3D" id="2.60.40.10">
    <property type="entry name" value="Immunoglobulins"/>
    <property type="match status" value="1"/>
</dbReference>
<sequence length="1151" mass="123447">MALSDSKSAMLITLLILLFSALKCTANDILGCGGFVKSHVTLDFSKIEIGLYTKDGSLKEKTECAPTNGYYFLPLYEKGDYVLKVHPPPGWSFEPSTVDLSVDGVTDKCSAGQDINFAFNGFGIAGKVITDGQTQGPADVAVQLVNSNNEVRNTVTAVGGDFYFTPVIPGKYTLKASHPKWKLEPSQSVVQVKEGNTVLPLGVLKVKGYDVTGSIISFGEPISGVYVLLYSKEENPKFRVEGCNTALLQGVPDSPICHSVTDASGEFRFGLVPAGEYKLLVLPTSPGQIAVTYNIKPESVPFVVKHNSLYIKNAFEVSGFTLIGTAVGSVGGKGLSGARVLLDGKAIGNTDAAGKFTLGNLKPAVYTVGLQHDQCEFEDIQLTVTPNGPSSTVILKASRWRVCGSVTPPVKTLRITPDRGSAEVLSITPEETGNWCTYLHPGVYTAKVEVTEQEQRDGLQFFPLSQQISVGSAAVEGVRFSQLKGTVRGRIECRQQDECRSVPVTLRARAADGAHLGDPVTTLAVDGEYTFTDVVAGSVELSVGGSRLCWQEERLVLPLLRDTTRAPPFRHLGYVLRLHSSHDIQVEYESAASSGVLQVPRGASQACVEGAARYQLTPRGPHLFQPPRAHADTTAQLPPTIHFVAVAHAATLRVTSPLSVDDLVLNIDTDESGEEQQVGPLTPQEQPTGGYSYEHTIYLAEGSEAQVSAYSSRLLFSPPRGRAGAGGALLLRGRPALTVAGTTQPPLPGVTVTLSAEDMSLTQVTTEDGTYSFGPLDSSKSYSVTAEKESYVFAAPDADGVIRAHKLAEIVVELVDDADDTPLQEALVSVSGGAYRRTQSGAALTFGSLAPAQYYVRPHLKEYRFAPPHRLVLVRDGAAHRVQLRGVRTAWSCCGRARDVSGRGWAGAGVRAVPHHERCPSAHAEHATTDDDGSFRIRGLLPGCTYTIELQESDAPELAGLKIVRAPATIEVTDNKDILGVELVAVRPQRTTDGAVLVRAALPHYRTLVLSLAASAATAASAAPARIYSVKLDPAGYTEASNPGLVYALPRLPADNRSYVLSLESTLPRATHSYGDHVYHFNSDGNYKHFTIDFVPKVRASEQELRASSMLALPLLALLAALYAARARLLDVAARAMRRHPTPTKQHKKKL</sequence>
<feature type="domain" description="NOMO fifth transthyretin-like" evidence="16">
    <location>
        <begin position="402"/>
        <end position="480"/>
    </location>
</feature>
<dbReference type="InterPro" id="IPR056189">
    <property type="entry name" value="NOMO_3rd"/>
</dbReference>
<dbReference type="GeneID" id="101741575"/>
<evidence type="ECO:0000259" key="13">
    <source>
        <dbReference type="Pfam" id="PF23141"/>
    </source>
</evidence>
<dbReference type="InterPro" id="IPR013783">
    <property type="entry name" value="Ig-like_fold"/>
</dbReference>
<dbReference type="InterPro" id="IPR056190">
    <property type="entry name" value="NOMO_5th"/>
</dbReference>
<feature type="signal peptide" evidence="9">
    <location>
        <begin position="1"/>
        <end position="26"/>
    </location>
</feature>
<dbReference type="InterPro" id="IPR055073">
    <property type="entry name" value="NOMO1-like_9th"/>
</dbReference>
<feature type="domain" description="NOMO-like N-terminal beta-sandwich" evidence="10">
    <location>
        <begin position="33"/>
        <end position="117"/>
    </location>
</feature>
<accession>A0A8R2LWA9</accession>
<keyword evidence="6 8" id="KW-0472">Membrane</keyword>
<keyword evidence="5 8" id="KW-1133">Transmembrane helix</keyword>
<dbReference type="Pfam" id="PF23141">
    <property type="entry name" value="Ig_NOMO"/>
    <property type="match status" value="1"/>
</dbReference>